<dbReference type="Proteomes" id="UP000501802">
    <property type="component" value="Chromosome"/>
</dbReference>
<reference evidence="1 2" key="1">
    <citation type="submission" date="2020-03" db="EMBL/GenBank/DDBJ databases">
        <authorList>
            <person name="Kim M.K."/>
        </authorList>
    </citation>
    <scope>NUCLEOTIDE SEQUENCE [LARGE SCALE GENOMIC DNA]</scope>
    <source>
        <strain evidence="1 2">BT328</strain>
    </source>
</reference>
<dbReference type="AlphaFoldDB" id="A0A6G9ASZ1"/>
<dbReference type="KEGG" id="spib:G8759_24640"/>
<name>A0A6G9ASZ1_9BACT</name>
<evidence type="ECO:0000313" key="1">
    <source>
        <dbReference type="EMBL" id="QIP15591.1"/>
    </source>
</evidence>
<gene>
    <name evidence="1" type="ORF">G8759_24640</name>
</gene>
<dbReference type="Pfam" id="PF12771">
    <property type="entry name" value="SusD-like_2"/>
    <property type="match status" value="1"/>
</dbReference>
<dbReference type="Gene3D" id="1.25.40.390">
    <property type="match status" value="1"/>
</dbReference>
<sequence>MLISYKKYFSGLLMAGTLVFSGCQKEAFVETNINPEGLTSVPPANQFLNATLSLHSQDFEAFYDLYQRIMPWMQYSTAVNGNGQNFTQVYDNFSQRYGRLYNGVGNTLVDLEKLVANLPAEEQPRYVHMIRIARILKAYYTFYVSDIYGSIPYSDAFQARYGGTLTPKYDPQQTIFATLDTELKEAITTLKTAQTATQVALGTSDQYYAGNTQQWVKAANALRLKIAMRLAKRDAAKLKTIAQEVLSSPAADLMSSNTDGWMFITPASFTGGSDSNWNPANLRAAKPLVDFMWDTQDPRLDAFFTQNGYSQANIDLLIADKQLPAGTKESRRYLGGFTGPDAAKVAQNVQRFYTPRYLTLNGNRTAIDTLSYVQPRLFQAGFADASGTAGTGKNYFPVITYADFCFMRAELAAQAISGESAKTWYETGVTASLDWYDMVAQGAQVFNYTPMTAAEKTAYLANAKVAFTAAKAMDLIASQEYINFLRQPAEGWATWKRTGLPNTTSTLVLPALISNGATLVVPRRAPLGIPNVNDPNYANRKAALDEMAKITGFGTDPQDATGRVWWDQL</sequence>
<accession>A0A6G9ASZ1</accession>
<protein>
    <submittedName>
        <fullName evidence="1">SusD/RagB family nutrient-binding outer membrane lipoprotein</fullName>
    </submittedName>
</protein>
<organism evidence="1 2">
    <name type="scientific">Spirosoma aureum</name>
    <dbReference type="NCBI Taxonomy" id="2692134"/>
    <lineage>
        <taxon>Bacteria</taxon>
        <taxon>Pseudomonadati</taxon>
        <taxon>Bacteroidota</taxon>
        <taxon>Cytophagia</taxon>
        <taxon>Cytophagales</taxon>
        <taxon>Cytophagaceae</taxon>
        <taxon>Spirosoma</taxon>
    </lineage>
</organism>
<proteinExistence type="predicted"/>
<dbReference type="SUPFAM" id="SSF48452">
    <property type="entry name" value="TPR-like"/>
    <property type="match status" value="1"/>
</dbReference>
<dbReference type="RefSeq" id="WP_167214098.1">
    <property type="nucleotide sequence ID" value="NZ_CP050063.1"/>
</dbReference>
<dbReference type="InterPro" id="IPR041662">
    <property type="entry name" value="SusD-like_2"/>
</dbReference>
<keyword evidence="2" id="KW-1185">Reference proteome</keyword>
<evidence type="ECO:0000313" key="2">
    <source>
        <dbReference type="Proteomes" id="UP000501802"/>
    </source>
</evidence>
<keyword evidence="1" id="KW-0449">Lipoprotein</keyword>
<dbReference type="PROSITE" id="PS51257">
    <property type="entry name" value="PROKAR_LIPOPROTEIN"/>
    <property type="match status" value="1"/>
</dbReference>
<dbReference type="EMBL" id="CP050063">
    <property type="protein sequence ID" value="QIP15591.1"/>
    <property type="molecule type" value="Genomic_DNA"/>
</dbReference>
<dbReference type="InterPro" id="IPR011990">
    <property type="entry name" value="TPR-like_helical_dom_sf"/>
</dbReference>